<protein>
    <recommendedName>
        <fullName evidence="4">PH domain-containing protein</fullName>
    </recommendedName>
</protein>
<evidence type="ECO:0000256" key="1">
    <source>
        <dbReference type="SAM" id="Phobius"/>
    </source>
</evidence>
<accession>A0AAE3YMD0</accession>
<comment type="caution">
    <text evidence="2">The sequence shown here is derived from an EMBL/GenBank/DDBJ whole genome shotgun (WGS) entry which is preliminary data.</text>
</comment>
<keyword evidence="3" id="KW-1185">Reference proteome</keyword>
<feature type="transmembrane region" description="Helical" evidence="1">
    <location>
        <begin position="51"/>
        <end position="73"/>
    </location>
</feature>
<feature type="transmembrane region" description="Helical" evidence="1">
    <location>
        <begin position="176"/>
        <end position="203"/>
    </location>
</feature>
<feature type="transmembrane region" description="Helical" evidence="1">
    <location>
        <begin position="215"/>
        <end position="244"/>
    </location>
</feature>
<name>A0AAE3YMD0_9ACTN</name>
<dbReference type="RefSeq" id="WP_310365675.1">
    <property type="nucleotide sequence ID" value="NZ_JAVDYB010000001.1"/>
</dbReference>
<keyword evidence="1" id="KW-0812">Transmembrane</keyword>
<keyword evidence="1" id="KW-0472">Membrane</keyword>
<gene>
    <name evidence="2" type="ORF">J2S41_001888</name>
</gene>
<dbReference type="Proteomes" id="UP001183643">
    <property type="component" value="Unassembled WGS sequence"/>
</dbReference>
<reference evidence="2" key="1">
    <citation type="submission" date="2023-07" db="EMBL/GenBank/DDBJ databases">
        <title>Sequencing the genomes of 1000 actinobacteria strains.</title>
        <authorList>
            <person name="Klenk H.-P."/>
        </authorList>
    </citation>
    <scope>NUCLEOTIDE SEQUENCE</scope>
    <source>
        <strain evidence="2">DSM 44707</strain>
    </source>
</reference>
<dbReference type="AlphaFoldDB" id="A0AAE3YMD0"/>
<sequence length="248" mass="26287">MEDLGRRLSSHRVDGGRYWRTVGAALACVSAGVAIAAVVVAVPTLTAARPVAYAALATLLGLPIAVVQLGHAVRSGRDEHLDRYEHGLVHRTARRRRAWRWAEITRLSAGDETAADRVPVTPIDRLVRTLGWRYGCRVRFADGGRLRFDEYTSEAVALGRALRERRPDAVSDASRAVLLVPAGALVTFVGTGAALVLAVRFLASPGADGLGGSASAAIILGLVAGLTVCALSFGVLVMTAISVYRDLR</sequence>
<evidence type="ECO:0000313" key="2">
    <source>
        <dbReference type="EMBL" id="MDR7275110.1"/>
    </source>
</evidence>
<organism evidence="2 3">
    <name type="scientific">Catenuloplanes atrovinosus</name>
    <dbReference type="NCBI Taxonomy" id="137266"/>
    <lineage>
        <taxon>Bacteria</taxon>
        <taxon>Bacillati</taxon>
        <taxon>Actinomycetota</taxon>
        <taxon>Actinomycetes</taxon>
        <taxon>Micromonosporales</taxon>
        <taxon>Micromonosporaceae</taxon>
        <taxon>Catenuloplanes</taxon>
    </lineage>
</organism>
<keyword evidence="1" id="KW-1133">Transmembrane helix</keyword>
<feature type="transmembrane region" description="Helical" evidence="1">
    <location>
        <begin position="21"/>
        <end position="45"/>
    </location>
</feature>
<evidence type="ECO:0000313" key="3">
    <source>
        <dbReference type="Proteomes" id="UP001183643"/>
    </source>
</evidence>
<proteinExistence type="predicted"/>
<evidence type="ECO:0008006" key="4">
    <source>
        <dbReference type="Google" id="ProtNLM"/>
    </source>
</evidence>
<dbReference type="EMBL" id="JAVDYB010000001">
    <property type="protein sequence ID" value="MDR7275110.1"/>
    <property type="molecule type" value="Genomic_DNA"/>
</dbReference>